<dbReference type="RefSeq" id="XP_034014740.1">
    <property type="nucleotide sequence ID" value="XM_034157058.1"/>
</dbReference>
<gene>
    <name evidence="4" type="ORF">DIURU_000421</name>
</gene>
<dbReference type="InterPro" id="IPR036322">
    <property type="entry name" value="WD40_repeat_dom_sf"/>
</dbReference>
<organism evidence="4 5">
    <name type="scientific">Diutina rugosa</name>
    <name type="common">Yeast</name>
    <name type="synonym">Candida rugosa</name>
    <dbReference type="NCBI Taxonomy" id="5481"/>
    <lineage>
        <taxon>Eukaryota</taxon>
        <taxon>Fungi</taxon>
        <taxon>Dikarya</taxon>
        <taxon>Ascomycota</taxon>
        <taxon>Saccharomycotina</taxon>
        <taxon>Pichiomycetes</taxon>
        <taxon>Debaryomycetaceae</taxon>
        <taxon>Diutina</taxon>
    </lineage>
</organism>
<dbReference type="PRINTS" id="PR00320">
    <property type="entry name" value="GPROTEINBRPT"/>
</dbReference>
<dbReference type="CDD" id="cd00200">
    <property type="entry name" value="WD40"/>
    <property type="match status" value="1"/>
</dbReference>
<dbReference type="InterPro" id="IPR015943">
    <property type="entry name" value="WD40/YVTN_repeat-like_dom_sf"/>
</dbReference>
<keyword evidence="1 3" id="KW-0853">WD repeat</keyword>
<evidence type="ECO:0000313" key="5">
    <source>
        <dbReference type="Proteomes" id="UP000449547"/>
    </source>
</evidence>
<evidence type="ECO:0000256" key="1">
    <source>
        <dbReference type="ARBA" id="ARBA00022574"/>
    </source>
</evidence>
<dbReference type="InterPro" id="IPR036285">
    <property type="entry name" value="PRP4-like_sf"/>
</dbReference>
<sequence length="462" mass="51526">MDLPVVNDVISVYDTSQVPTLDEDVRHHLIQFGEPEVVAGETIGDRRDRLIAKAQELDYHFVDGDVVMADEEEDAEEEDYYTPGNKSLVDVRNRILQSSLPQAKVRVEREYAHYQQETTHPVQLLKFRRSLTSHLKSLAIAGTASITGNTRAISVTRYSPSNELIACGSWNGCVYIMDPQNLQVKHQSVPGHHSEKVSGLSWLDSQRLITGGGEGKLNLWKVGEEYLHPSTTIEAHENRITKVVVHPHIKEYVMSASSDHTWKLFDITKQEELCAFEGHSREVYGLGCHPDGSVVASGGLDGITRWWDLRSGRNIITVHGHASGVYSLDFSPFNSLVATASGDGTVKIWDMRRLDAKNQELATIPAHTKLVSDVKWYYGKLPKPQTFTDENDENPTTFSAEGKFLVSGSYDWTVGVHNADSWIKVASLEGHTDKVMSVDIATDGGKLISAGWDRTIKMWQVD</sequence>
<comment type="caution">
    <text evidence="4">The sequence shown here is derived from an EMBL/GenBank/DDBJ whole genome shotgun (WGS) entry which is preliminary data.</text>
</comment>
<keyword evidence="5" id="KW-1185">Reference proteome</keyword>
<feature type="repeat" description="WD" evidence="3">
    <location>
        <begin position="233"/>
        <end position="275"/>
    </location>
</feature>
<dbReference type="InterPro" id="IPR020472">
    <property type="entry name" value="WD40_PAC1"/>
</dbReference>
<dbReference type="SMART" id="SM00320">
    <property type="entry name" value="WD40"/>
    <property type="match status" value="7"/>
</dbReference>
<dbReference type="PANTHER" id="PTHR19846:SF0">
    <property type="entry name" value="PRE-MRNA PROCESSING FACTOR 4"/>
    <property type="match status" value="1"/>
</dbReference>
<evidence type="ECO:0000313" key="4">
    <source>
        <dbReference type="EMBL" id="KAA8907734.1"/>
    </source>
</evidence>
<dbReference type="OMA" id="LNEPICY"/>
<dbReference type="GO" id="GO:0046540">
    <property type="term" value="C:U4/U6 x U5 tri-snRNP complex"/>
    <property type="evidence" value="ECO:0007669"/>
    <property type="project" value="TreeGrafter"/>
</dbReference>
<dbReference type="PANTHER" id="PTHR19846">
    <property type="entry name" value="WD40 REPEAT PROTEIN"/>
    <property type="match status" value="1"/>
</dbReference>
<dbReference type="Proteomes" id="UP000449547">
    <property type="component" value="Unassembled WGS sequence"/>
</dbReference>
<dbReference type="PROSITE" id="PS50082">
    <property type="entry name" value="WD_REPEATS_2"/>
    <property type="match status" value="4"/>
</dbReference>
<dbReference type="SUPFAM" id="SSF158230">
    <property type="entry name" value="PRP4-like"/>
    <property type="match status" value="1"/>
</dbReference>
<reference evidence="4 5" key="1">
    <citation type="submission" date="2019-07" db="EMBL/GenBank/DDBJ databases">
        <title>Genome assembly of two rare yeast pathogens: Diutina rugosa and Trichomonascus ciferrii.</title>
        <authorList>
            <person name="Mixao V."/>
            <person name="Saus E."/>
            <person name="Hansen A."/>
            <person name="Lass-Flor C."/>
            <person name="Gabaldon T."/>
        </authorList>
    </citation>
    <scope>NUCLEOTIDE SEQUENCE [LARGE SCALE GENOMIC DNA]</scope>
    <source>
        <strain evidence="4 5">CBS 613</strain>
    </source>
</reference>
<dbReference type="InterPro" id="IPR001680">
    <property type="entry name" value="WD40_rpt"/>
</dbReference>
<dbReference type="InterPro" id="IPR019775">
    <property type="entry name" value="WD40_repeat_CS"/>
</dbReference>
<feature type="repeat" description="WD" evidence="3">
    <location>
        <begin position="318"/>
        <end position="359"/>
    </location>
</feature>
<dbReference type="GO" id="GO:0030621">
    <property type="term" value="F:U4 snRNA binding"/>
    <property type="evidence" value="ECO:0007669"/>
    <property type="project" value="TreeGrafter"/>
</dbReference>
<dbReference type="VEuPathDB" id="FungiDB:DIURU_000421"/>
<dbReference type="PROSITE" id="PS50294">
    <property type="entry name" value="WD_REPEATS_REGION"/>
    <property type="match status" value="3"/>
</dbReference>
<evidence type="ECO:0000256" key="2">
    <source>
        <dbReference type="ARBA" id="ARBA00022737"/>
    </source>
</evidence>
<dbReference type="GO" id="GO:0000398">
    <property type="term" value="P:mRNA splicing, via spliceosome"/>
    <property type="evidence" value="ECO:0007669"/>
    <property type="project" value="TreeGrafter"/>
</dbReference>
<evidence type="ECO:0008006" key="6">
    <source>
        <dbReference type="Google" id="ProtNLM"/>
    </source>
</evidence>
<dbReference type="Gene3D" id="2.130.10.10">
    <property type="entry name" value="YVTN repeat-like/Quinoprotein amine dehydrogenase"/>
    <property type="match status" value="3"/>
</dbReference>
<proteinExistence type="predicted"/>
<accession>A0A642UYE0</accession>
<name>A0A642UYE0_DIURU</name>
<dbReference type="GeneID" id="54779074"/>
<dbReference type="GO" id="GO:0017070">
    <property type="term" value="F:U6 snRNA binding"/>
    <property type="evidence" value="ECO:0007669"/>
    <property type="project" value="TreeGrafter"/>
</dbReference>
<dbReference type="AlphaFoldDB" id="A0A642UYE0"/>
<keyword evidence="2" id="KW-0677">Repeat</keyword>
<feature type="repeat" description="WD" evidence="3">
    <location>
        <begin position="428"/>
        <end position="462"/>
    </location>
</feature>
<dbReference type="Pfam" id="PF00400">
    <property type="entry name" value="WD40"/>
    <property type="match status" value="6"/>
</dbReference>
<protein>
    <recommendedName>
        <fullName evidence="6">Pre-mRNA processing factor 4 (PRP4)-like domain-containing protein</fullName>
    </recommendedName>
</protein>
<dbReference type="EMBL" id="SWFT01000019">
    <property type="protein sequence ID" value="KAA8907734.1"/>
    <property type="molecule type" value="Genomic_DNA"/>
</dbReference>
<dbReference type="PROSITE" id="PS00678">
    <property type="entry name" value="WD_REPEATS_1"/>
    <property type="match status" value="1"/>
</dbReference>
<dbReference type="OrthoDB" id="540662at2759"/>
<dbReference type="SUPFAM" id="SSF50978">
    <property type="entry name" value="WD40 repeat-like"/>
    <property type="match status" value="1"/>
</dbReference>
<feature type="repeat" description="WD" evidence="3">
    <location>
        <begin position="276"/>
        <end position="317"/>
    </location>
</feature>
<evidence type="ECO:0000256" key="3">
    <source>
        <dbReference type="PROSITE-ProRule" id="PRU00221"/>
    </source>
</evidence>